<name>A0A1K0FXF0_9BASI</name>
<dbReference type="Gene3D" id="3.30.420.10">
    <property type="entry name" value="Ribonuclease H-like superfamily/Ribonuclease H"/>
    <property type="match status" value="1"/>
</dbReference>
<evidence type="ECO:0000256" key="11">
    <source>
        <dbReference type="ARBA" id="ARBA00022840"/>
    </source>
</evidence>
<dbReference type="PANTHER" id="PTHR42648">
    <property type="entry name" value="TRANSPOSASE, PUTATIVE-RELATED"/>
    <property type="match status" value="1"/>
</dbReference>
<feature type="domain" description="Integrase catalytic" evidence="21">
    <location>
        <begin position="195"/>
        <end position="304"/>
    </location>
</feature>
<protein>
    <submittedName>
        <fullName evidence="22">Related to retrotransposon protein</fullName>
    </submittedName>
</protein>
<dbReference type="GO" id="GO:0008233">
    <property type="term" value="F:peptidase activity"/>
    <property type="evidence" value="ECO:0007669"/>
    <property type="project" value="UniProtKB-KW"/>
</dbReference>
<dbReference type="InterPro" id="IPR012337">
    <property type="entry name" value="RNaseH-like_sf"/>
</dbReference>
<comment type="catalytic activity">
    <reaction evidence="20">
        <text>DNA(n) + a 2'-deoxyribonucleoside 5'-triphosphate = DNA(n+1) + diphosphate</text>
        <dbReference type="Rhea" id="RHEA:22508"/>
        <dbReference type="Rhea" id="RHEA-COMP:17339"/>
        <dbReference type="Rhea" id="RHEA-COMP:17340"/>
        <dbReference type="ChEBI" id="CHEBI:33019"/>
        <dbReference type="ChEBI" id="CHEBI:61560"/>
        <dbReference type="ChEBI" id="CHEBI:173112"/>
        <dbReference type="EC" id="2.7.7.7"/>
    </reaction>
</comment>
<dbReference type="GO" id="GO:0003723">
    <property type="term" value="F:RNA binding"/>
    <property type="evidence" value="ECO:0007669"/>
    <property type="project" value="UniProtKB-KW"/>
</dbReference>
<dbReference type="GO" id="GO:0005634">
    <property type="term" value="C:nucleus"/>
    <property type="evidence" value="ECO:0007669"/>
    <property type="project" value="UniProtKB-ARBA"/>
</dbReference>
<evidence type="ECO:0000256" key="3">
    <source>
        <dbReference type="ARBA" id="ARBA00022612"/>
    </source>
</evidence>
<keyword evidence="6" id="KW-0540">Nuclease</keyword>
<evidence type="ECO:0000256" key="12">
    <source>
        <dbReference type="ARBA" id="ARBA00022842"/>
    </source>
</evidence>
<evidence type="ECO:0000259" key="21">
    <source>
        <dbReference type="PROSITE" id="PS50994"/>
    </source>
</evidence>
<evidence type="ECO:0000256" key="10">
    <source>
        <dbReference type="ARBA" id="ARBA00022801"/>
    </source>
</evidence>
<keyword evidence="5" id="KW-0548">Nucleotidyltransferase</keyword>
<accession>A0A1K0FXF0</accession>
<evidence type="ECO:0000256" key="16">
    <source>
        <dbReference type="ARBA" id="ARBA00022932"/>
    </source>
</evidence>
<keyword evidence="2" id="KW-0815">Transposition</keyword>
<dbReference type="Proteomes" id="UP000179920">
    <property type="component" value="Chromosome II"/>
</dbReference>
<dbReference type="GO" id="GO:0004519">
    <property type="term" value="F:endonuclease activity"/>
    <property type="evidence" value="ECO:0007669"/>
    <property type="project" value="UniProtKB-KW"/>
</dbReference>
<keyword evidence="16" id="KW-0239">DNA-directed DNA polymerase</keyword>
<evidence type="ECO:0000313" key="22">
    <source>
        <dbReference type="EMBL" id="SAM70236.1"/>
    </source>
</evidence>
<dbReference type="GO" id="GO:0006508">
    <property type="term" value="P:proteolysis"/>
    <property type="evidence" value="ECO:0007669"/>
    <property type="project" value="UniProtKB-KW"/>
</dbReference>
<dbReference type="PROSITE" id="PS50994">
    <property type="entry name" value="INTEGRASE"/>
    <property type="match status" value="1"/>
</dbReference>
<dbReference type="InterPro" id="IPR039537">
    <property type="entry name" value="Retrotran_Ty1/copia-like"/>
</dbReference>
<dbReference type="InterPro" id="IPR054722">
    <property type="entry name" value="PolX-like_BBD"/>
</dbReference>
<evidence type="ECO:0000256" key="9">
    <source>
        <dbReference type="ARBA" id="ARBA00022759"/>
    </source>
</evidence>
<keyword evidence="13" id="KW-0694">RNA-binding</keyword>
<evidence type="ECO:0000256" key="8">
    <source>
        <dbReference type="ARBA" id="ARBA00022741"/>
    </source>
</evidence>
<keyword evidence="12" id="KW-0460">Magnesium</keyword>
<reference evidence="23" key="1">
    <citation type="submission" date="2016-04" db="EMBL/GenBank/DDBJ databases">
        <authorList>
            <person name="Guldener U."/>
            <person name="Guldener U."/>
        </authorList>
    </citation>
    <scope>NUCLEOTIDE SEQUENCE [LARGE SCALE GENOMIC DNA]</scope>
    <source>
        <strain evidence="23">UB2112</strain>
    </source>
</reference>
<dbReference type="GO" id="GO:0006310">
    <property type="term" value="P:DNA recombination"/>
    <property type="evidence" value="ECO:0007669"/>
    <property type="project" value="UniProtKB-KW"/>
</dbReference>
<keyword evidence="17" id="KW-0917">Virion maturation</keyword>
<dbReference type="EMBL" id="LT558118">
    <property type="protein sequence ID" value="SAM70236.1"/>
    <property type="molecule type" value="Genomic_DNA"/>
</dbReference>
<dbReference type="GO" id="GO:0032196">
    <property type="term" value="P:transposition"/>
    <property type="evidence" value="ECO:0007669"/>
    <property type="project" value="UniProtKB-KW"/>
</dbReference>
<dbReference type="SUPFAM" id="SSF53098">
    <property type="entry name" value="Ribonuclease H-like"/>
    <property type="match status" value="1"/>
</dbReference>
<comment type="catalytic activity">
    <reaction evidence="19">
        <text>DNA(n) + a 2'-deoxyribonucleoside 5'-triphosphate = DNA(n+1) + diphosphate</text>
        <dbReference type="Rhea" id="RHEA:22508"/>
        <dbReference type="Rhea" id="RHEA-COMP:17339"/>
        <dbReference type="Rhea" id="RHEA-COMP:17340"/>
        <dbReference type="ChEBI" id="CHEBI:33019"/>
        <dbReference type="ChEBI" id="CHEBI:61560"/>
        <dbReference type="ChEBI" id="CHEBI:173112"/>
        <dbReference type="EC" id="2.7.7.49"/>
    </reaction>
</comment>
<keyword evidence="16" id="KW-0808">Transferase</keyword>
<dbReference type="PANTHER" id="PTHR42648:SF11">
    <property type="entry name" value="TRANSPOSON TY4-P GAG-POL POLYPROTEIN"/>
    <property type="match status" value="1"/>
</dbReference>
<keyword evidence="9" id="KW-0255">Endonuclease</keyword>
<evidence type="ECO:0000256" key="17">
    <source>
        <dbReference type="ARBA" id="ARBA00023113"/>
    </source>
</evidence>
<keyword evidence="8" id="KW-0547">Nucleotide-binding</keyword>
<keyword evidence="14" id="KW-0229">DNA integration</keyword>
<evidence type="ECO:0000256" key="19">
    <source>
        <dbReference type="ARBA" id="ARBA00048173"/>
    </source>
</evidence>
<evidence type="ECO:0000313" key="23">
    <source>
        <dbReference type="Proteomes" id="UP000179920"/>
    </source>
</evidence>
<dbReference type="InterPro" id="IPR001584">
    <property type="entry name" value="Integrase_cat-core"/>
</dbReference>
<keyword evidence="4" id="KW-0645">Protease</keyword>
<keyword evidence="15" id="KW-0695">RNA-directed DNA polymerase</keyword>
<sequence>MVNNYSTLIDSKTCRKNIFTAGSKVLEATAVGDVNISIEYGDVLLQNVLYVRNLNVNLLSTNSFTDEGAQVTLDQSGGQIHLANGTSLKISKNSECGLLEFKGDTWQESAMTASTQPFEGIDEEFELTEKKPETSTQQLWHEHLGHPGRDKARAIIKKLGNKLMTEVDPDTALTCKQCIQSKSTVAQMGQGSRERAATHLDLVHIDLILDTSYVTEHTCILVLVDDHSKYVYVQPLLWKSQAFVQLKKVVSFLETQTGRRLKVIQSDKGGKWENNEARTWSQDKGIEWQKTVDTIVSRTDGWKE</sequence>
<evidence type="ECO:0000256" key="18">
    <source>
        <dbReference type="ARBA" id="ARBA00023172"/>
    </source>
</evidence>
<evidence type="ECO:0000256" key="14">
    <source>
        <dbReference type="ARBA" id="ARBA00022908"/>
    </source>
</evidence>
<dbReference type="AlphaFoldDB" id="A0A1K0FXF0"/>
<dbReference type="GO" id="GO:0003887">
    <property type="term" value="F:DNA-directed DNA polymerase activity"/>
    <property type="evidence" value="ECO:0007669"/>
    <property type="project" value="UniProtKB-KW"/>
</dbReference>
<evidence type="ECO:0000256" key="7">
    <source>
        <dbReference type="ARBA" id="ARBA00022723"/>
    </source>
</evidence>
<dbReference type="GO" id="GO:0005524">
    <property type="term" value="F:ATP binding"/>
    <property type="evidence" value="ECO:0007669"/>
    <property type="project" value="UniProtKB-KW"/>
</dbReference>
<keyword evidence="18" id="KW-0233">DNA recombination</keyword>
<evidence type="ECO:0000256" key="1">
    <source>
        <dbReference type="ARBA" id="ARBA00002180"/>
    </source>
</evidence>
<dbReference type="GO" id="GO:0015074">
    <property type="term" value="P:DNA integration"/>
    <property type="evidence" value="ECO:0007669"/>
    <property type="project" value="UniProtKB-KW"/>
</dbReference>
<evidence type="ECO:0000256" key="4">
    <source>
        <dbReference type="ARBA" id="ARBA00022670"/>
    </source>
</evidence>
<dbReference type="OrthoDB" id="3261476at2759"/>
<evidence type="ECO:0000256" key="15">
    <source>
        <dbReference type="ARBA" id="ARBA00022918"/>
    </source>
</evidence>
<dbReference type="GO" id="GO:0003964">
    <property type="term" value="F:RNA-directed DNA polymerase activity"/>
    <property type="evidence" value="ECO:0007669"/>
    <property type="project" value="UniProtKB-KW"/>
</dbReference>
<proteinExistence type="predicted"/>
<evidence type="ECO:0000256" key="13">
    <source>
        <dbReference type="ARBA" id="ARBA00022884"/>
    </source>
</evidence>
<dbReference type="GO" id="GO:0046872">
    <property type="term" value="F:metal ion binding"/>
    <property type="evidence" value="ECO:0007669"/>
    <property type="project" value="UniProtKB-KW"/>
</dbReference>
<keyword evidence="3" id="KW-1188">Viral release from host cell</keyword>
<evidence type="ECO:0000256" key="2">
    <source>
        <dbReference type="ARBA" id="ARBA00022578"/>
    </source>
</evidence>
<keyword evidence="10" id="KW-0378">Hydrolase</keyword>
<gene>
    <name evidence="22" type="ORF">UBRO_21043</name>
</gene>
<keyword evidence="11" id="KW-0067">ATP-binding</keyword>
<evidence type="ECO:0000256" key="6">
    <source>
        <dbReference type="ARBA" id="ARBA00022722"/>
    </source>
</evidence>
<evidence type="ECO:0000256" key="5">
    <source>
        <dbReference type="ARBA" id="ARBA00022695"/>
    </source>
</evidence>
<comment type="function">
    <text evidence="1">The aspartyl protease (PR) mediates the proteolytic cleavages of the Gag and Gag-Pol polyproteins after assembly of the VLP.</text>
</comment>
<dbReference type="Pfam" id="PF22936">
    <property type="entry name" value="Pol_BBD"/>
    <property type="match status" value="1"/>
</dbReference>
<evidence type="ECO:0000256" key="20">
    <source>
        <dbReference type="ARBA" id="ARBA00049244"/>
    </source>
</evidence>
<keyword evidence="7" id="KW-0479">Metal-binding</keyword>
<organism evidence="22 23">
    <name type="scientific">Ustilago bromivora</name>
    <dbReference type="NCBI Taxonomy" id="307758"/>
    <lineage>
        <taxon>Eukaryota</taxon>
        <taxon>Fungi</taxon>
        <taxon>Dikarya</taxon>
        <taxon>Basidiomycota</taxon>
        <taxon>Ustilaginomycotina</taxon>
        <taxon>Ustilaginomycetes</taxon>
        <taxon>Ustilaginales</taxon>
        <taxon>Ustilaginaceae</taxon>
        <taxon>Ustilago</taxon>
    </lineage>
</organism>
<dbReference type="InterPro" id="IPR036397">
    <property type="entry name" value="RNaseH_sf"/>
</dbReference>